<dbReference type="EMBL" id="LR796234">
    <property type="protein sequence ID" value="CAB4129390.1"/>
    <property type="molecule type" value="Genomic_DNA"/>
</dbReference>
<dbReference type="InterPro" id="IPR036390">
    <property type="entry name" value="WH_DNA-bd_sf"/>
</dbReference>
<protein>
    <submittedName>
        <fullName evidence="2">HTH_ARSR domain containing protein</fullName>
    </submittedName>
</protein>
<dbReference type="InterPro" id="IPR002831">
    <property type="entry name" value="Tscrpt_reg_TrmB_N"/>
</dbReference>
<reference evidence="2" key="1">
    <citation type="submission" date="2020-04" db="EMBL/GenBank/DDBJ databases">
        <authorList>
            <person name="Chiriac C."/>
            <person name="Salcher M."/>
            <person name="Ghai R."/>
            <person name="Kavagutti S V."/>
        </authorList>
    </citation>
    <scope>NUCLEOTIDE SEQUENCE</scope>
</reference>
<dbReference type="CDD" id="cd00090">
    <property type="entry name" value="HTH_ARSR"/>
    <property type="match status" value="1"/>
</dbReference>
<dbReference type="InterPro" id="IPR036388">
    <property type="entry name" value="WH-like_DNA-bd_sf"/>
</dbReference>
<sequence>MTKDKQAIYDAVMKEPMTINQLTKVFDFTNSKVYYILKTLEKDGFVTKTSINYRNKVYAITGKKYPQNANVHVYLNLKRPSSDYAWQRKKYKAGSGIGTLQSSMSLF</sequence>
<dbReference type="Gene3D" id="1.10.10.10">
    <property type="entry name" value="Winged helix-like DNA-binding domain superfamily/Winged helix DNA-binding domain"/>
    <property type="match status" value="1"/>
</dbReference>
<dbReference type="SUPFAM" id="SSF46785">
    <property type="entry name" value="Winged helix' DNA-binding domain"/>
    <property type="match status" value="1"/>
</dbReference>
<gene>
    <name evidence="2" type="ORF">UFOVP118_30</name>
</gene>
<evidence type="ECO:0000259" key="1">
    <source>
        <dbReference type="Pfam" id="PF01978"/>
    </source>
</evidence>
<dbReference type="Pfam" id="PF01978">
    <property type="entry name" value="TrmB"/>
    <property type="match status" value="1"/>
</dbReference>
<proteinExistence type="predicted"/>
<feature type="domain" description="Transcription regulator TrmB N-terminal" evidence="1">
    <location>
        <begin position="12"/>
        <end position="58"/>
    </location>
</feature>
<organism evidence="2">
    <name type="scientific">uncultured Caudovirales phage</name>
    <dbReference type="NCBI Taxonomy" id="2100421"/>
    <lineage>
        <taxon>Viruses</taxon>
        <taxon>Duplodnaviria</taxon>
        <taxon>Heunggongvirae</taxon>
        <taxon>Uroviricota</taxon>
        <taxon>Caudoviricetes</taxon>
        <taxon>Peduoviridae</taxon>
        <taxon>Maltschvirus</taxon>
        <taxon>Maltschvirus maltsch</taxon>
    </lineage>
</organism>
<evidence type="ECO:0000313" key="2">
    <source>
        <dbReference type="EMBL" id="CAB4129390.1"/>
    </source>
</evidence>
<accession>A0A6J5L9C5</accession>
<name>A0A6J5L9C5_9CAUD</name>
<dbReference type="InterPro" id="IPR011991">
    <property type="entry name" value="ArsR-like_HTH"/>
</dbReference>